<evidence type="ECO:0000313" key="2">
    <source>
        <dbReference type="Ensembl" id="ENSKMAP00000006991.1"/>
    </source>
</evidence>
<protein>
    <submittedName>
        <fullName evidence="2">Dynein light chain Tctex-type family member 5</fullName>
    </submittedName>
</protein>
<evidence type="ECO:0000256" key="1">
    <source>
        <dbReference type="ARBA" id="ARBA00005361"/>
    </source>
</evidence>
<dbReference type="STRING" id="37003.ENSKMAP00000006991"/>
<comment type="similarity">
    <text evidence="1">Belongs to the dynein light chain Tctex-type family.</text>
</comment>
<reference evidence="2" key="1">
    <citation type="submission" date="2025-08" db="UniProtKB">
        <authorList>
            <consortium name="Ensembl"/>
        </authorList>
    </citation>
    <scope>IDENTIFICATION</scope>
</reference>
<name>A0A3Q2ZT38_KRYMA</name>
<keyword evidence="3" id="KW-1185">Reference proteome</keyword>
<dbReference type="OMA" id="LCETEAF"/>
<dbReference type="Gene3D" id="3.30.1140.40">
    <property type="entry name" value="Tctex-1"/>
    <property type="match status" value="1"/>
</dbReference>
<gene>
    <name evidence="2" type="primary">DYNLT5</name>
</gene>
<dbReference type="Ensembl" id="ENSKMAT00000007105.1">
    <property type="protein sequence ID" value="ENSKMAP00000006991.1"/>
    <property type="gene ID" value="ENSKMAG00000005286.1"/>
</dbReference>
<proteinExistence type="inferred from homology"/>
<dbReference type="PANTHER" id="PTHR21255">
    <property type="entry name" value="T-COMPLEX-ASSOCIATED-TESTIS-EXPRESSED 1/ DYNEIN LIGHT CHAIN"/>
    <property type="match status" value="1"/>
</dbReference>
<dbReference type="GO" id="GO:0005868">
    <property type="term" value="C:cytoplasmic dynein complex"/>
    <property type="evidence" value="ECO:0007669"/>
    <property type="project" value="TreeGrafter"/>
</dbReference>
<reference evidence="2" key="2">
    <citation type="submission" date="2025-09" db="UniProtKB">
        <authorList>
            <consortium name="Ensembl"/>
        </authorList>
    </citation>
    <scope>IDENTIFICATION</scope>
</reference>
<sequence>SPVSPDHTRRPQPVKLILCLSINDSNDKRSAEISILFVCSGNQPNEELKMKANSVLCETEAFLTCWPAGPTKRFPVSDATAILREALSSFLKEERYEVQRARELSLTLSAVIRERVKALRTPRYKLVVLVTVGQLNGQGLEIGSRCLWDVTHDTFASYSFKNSSLFGVASVFAVYFE</sequence>
<dbReference type="Pfam" id="PF03645">
    <property type="entry name" value="Tctex-1"/>
    <property type="match status" value="1"/>
</dbReference>
<dbReference type="Proteomes" id="UP000264800">
    <property type="component" value="Unplaced"/>
</dbReference>
<dbReference type="CDD" id="cd21458">
    <property type="entry name" value="DLC-like_TCTEX1D1"/>
    <property type="match status" value="1"/>
</dbReference>
<dbReference type="GO" id="GO:0045505">
    <property type="term" value="F:dynein intermediate chain binding"/>
    <property type="evidence" value="ECO:0007669"/>
    <property type="project" value="TreeGrafter"/>
</dbReference>
<accession>A0A3Q2ZT38</accession>
<organism evidence="2 3">
    <name type="scientific">Kryptolebias marmoratus</name>
    <name type="common">Mangrove killifish</name>
    <name type="synonym">Rivulus marmoratus</name>
    <dbReference type="NCBI Taxonomy" id="37003"/>
    <lineage>
        <taxon>Eukaryota</taxon>
        <taxon>Metazoa</taxon>
        <taxon>Chordata</taxon>
        <taxon>Craniata</taxon>
        <taxon>Vertebrata</taxon>
        <taxon>Euteleostomi</taxon>
        <taxon>Actinopterygii</taxon>
        <taxon>Neopterygii</taxon>
        <taxon>Teleostei</taxon>
        <taxon>Neoteleostei</taxon>
        <taxon>Acanthomorphata</taxon>
        <taxon>Ovalentaria</taxon>
        <taxon>Atherinomorphae</taxon>
        <taxon>Cyprinodontiformes</taxon>
        <taxon>Rivulidae</taxon>
        <taxon>Kryptolebias</taxon>
    </lineage>
</organism>
<dbReference type="InterPro" id="IPR005334">
    <property type="entry name" value="Tctex-1-like"/>
</dbReference>
<dbReference type="AlphaFoldDB" id="A0A3Q2ZT38"/>
<dbReference type="GO" id="GO:0005737">
    <property type="term" value="C:cytoplasm"/>
    <property type="evidence" value="ECO:0007669"/>
    <property type="project" value="TreeGrafter"/>
</dbReference>
<dbReference type="PANTHER" id="PTHR21255:SF64">
    <property type="entry name" value="DYNEIN LIGHT CHAIN TCTEX-TYPE 5"/>
    <property type="match status" value="1"/>
</dbReference>
<evidence type="ECO:0000313" key="3">
    <source>
        <dbReference type="Proteomes" id="UP000264800"/>
    </source>
</evidence>
<dbReference type="InterPro" id="IPR038586">
    <property type="entry name" value="Tctex-1-like_sf"/>
</dbReference>
<dbReference type="GO" id="GO:0007018">
    <property type="term" value="P:microtubule-based movement"/>
    <property type="evidence" value="ECO:0007669"/>
    <property type="project" value="TreeGrafter"/>
</dbReference>
<dbReference type="GeneTree" id="ENSGT00940000160185"/>